<keyword evidence="4" id="KW-0804">Transcription</keyword>
<evidence type="ECO:0000313" key="7">
    <source>
        <dbReference type="Proteomes" id="UP000652755"/>
    </source>
</evidence>
<evidence type="ECO:0000256" key="1">
    <source>
        <dbReference type="ARBA" id="ARBA00023015"/>
    </source>
</evidence>
<evidence type="ECO:0000256" key="3">
    <source>
        <dbReference type="ARBA" id="ARBA00023125"/>
    </source>
</evidence>
<keyword evidence="3" id="KW-0238">DNA-binding</keyword>
<keyword evidence="2" id="KW-0731">Sigma factor</keyword>
<dbReference type="Pfam" id="PF04542">
    <property type="entry name" value="Sigma70_r2"/>
    <property type="match status" value="1"/>
</dbReference>
<dbReference type="InterPro" id="IPR007627">
    <property type="entry name" value="RNA_pol_sigma70_r2"/>
</dbReference>
<dbReference type="Proteomes" id="UP000652755">
    <property type="component" value="Unassembled WGS sequence"/>
</dbReference>
<dbReference type="NCBIfam" id="TIGR02937">
    <property type="entry name" value="sigma70-ECF"/>
    <property type="match status" value="1"/>
</dbReference>
<organism evidence="6 7">
    <name type="scientific">Pedobacter fastidiosus</name>
    <dbReference type="NCBI Taxonomy" id="2765361"/>
    <lineage>
        <taxon>Bacteria</taxon>
        <taxon>Pseudomonadati</taxon>
        <taxon>Bacteroidota</taxon>
        <taxon>Sphingobacteriia</taxon>
        <taxon>Sphingobacteriales</taxon>
        <taxon>Sphingobacteriaceae</taxon>
        <taxon>Pedobacter</taxon>
    </lineage>
</organism>
<name>A0ABR7KQB5_9SPHI</name>
<protein>
    <submittedName>
        <fullName evidence="6">Sigma-70 family RNA polymerase sigma factor</fullName>
    </submittedName>
</protein>
<reference evidence="6 7" key="1">
    <citation type="submission" date="2020-08" db="EMBL/GenBank/DDBJ databases">
        <authorList>
            <person name="Sun Q."/>
            <person name="Inoue M."/>
        </authorList>
    </citation>
    <scope>NUCLEOTIDE SEQUENCE [LARGE SCALE GENOMIC DNA]</scope>
    <source>
        <strain evidence="6 7">CCM 8938</strain>
    </source>
</reference>
<proteinExistence type="predicted"/>
<dbReference type="InterPro" id="IPR039425">
    <property type="entry name" value="RNA_pol_sigma-70-like"/>
</dbReference>
<evidence type="ECO:0000256" key="4">
    <source>
        <dbReference type="ARBA" id="ARBA00023163"/>
    </source>
</evidence>
<comment type="caution">
    <text evidence="6">The sequence shown here is derived from an EMBL/GenBank/DDBJ whole genome shotgun (WGS) entry which is preliminary data.</text>
</comment>
<dbReference type="SUPFAM" id="SSF88946">
    <property type="entry name" value="Sigma2 domain of RNA polymerase sigma factors"/>
    <property type="match status" value="1"/>
</dbReference>
<keyword evidence="7" id="KW-1185">Reference proteome</keyword>
<evidence type="ECO:0000256" key="2">
    <source>
        <dbReference type="ARBA" id="ARBA00023082"/>
    </source>
</evidence>
<dbReference type="PANTHER" id="PTHR43133">
    <property type="entry name" value="RNA POLYMERASE ECF-TYPE SIGMA FACTO"/>
    <property type="match status" value="1"/>
</dbReference>
<feature type="domain" description="RNA polymerase sigma-70 region 2" evidence="5">
    <location>
        <begin position="22"/>
        <end position="87"/>
    </location>
</feature>
<dbReference type="PANTHER" id="PTHR43133:SF8">
    <property type="entry name" value="RNA POLYMERASE SIGMA FACTOR HI_1459-RELATED"/>
    <property type="match status" value="1"/>
</dbReference>
<dbReference type="EMBL" id="JACRYL010000005">
    <property type="protein sequence ID" value="MBC6110280.1"/>
    <property type="molecule type" value="Genomic_DNA"/>
</dbReference>
<evidence type="ECO:0000259" key="5">
    <source>
        <dbReference type="Pfam" id="PF04542"/>
    </source>
</evidence>
<accession>A0ABR7KQB5</accession>
<dbReference type="RefSeq" id="WP_187070750.1">
    <property type="nucleotide sequence ID" value="NZ_JACRYL010000005.1"/>
</dbReference>
<dbReference type="InterPro" id="IPR014284">
    <property type="entry name" value="RNA_pol_sigma-70_dom"/>
</dbReference>
<evidence type="ECO:0000313" key="6">
    <source>
        <dbReference type="EMBL" id="MBC6110280.1"/>
    </source>
</evidence>
<gene>
    <name evidence="6" type="ORF">H7U22_07575</name>
</gene>
<dbReference type="Gene3D" id="1.10.1740.10">
    <property type="match status" value="1"/>
</dbReference>
<sequence length="198" mass="23423">METDKNELTQTKSHECNPRKWVSNYADYLYSYAITRVNDEELARDLIQETFLSALEKIDRFEGRSSESTWLTAILKNKIIDVYRKKSSGLRKIEADVKEQYDTDFFNAEDGHWNDNHRPQVFGIEDYDMLGKKEFNQILKLCMQKLPALWLSVFTMKHMDDEASALICEELKITNANFWVIIHRTKVNLRSCLQKNWL</sequence>
<dbReference type="InterPro" id="IPR013325">
    <property type="entry name" value="RNA_pol_sigma_r2"/>
</dbReference>
<keyword evidence="1" id="KW-0805">Transcription regulation</keyword>